<dbReference type="InterPro" id="IPR040775">
    <property type="entry name" value="Tail_spike_N"/>
</dbReference>
<dbReference type="Proteomes" id="UP000255528">
    <property type="component" value="Unassembled WGS sequence"/>
</dbReference>
<evidence type="ECO:0000256" key="1">
    <source>
        <dbReference type="SAM" id="MobiDB-lite"/>
    </source>
</evidence>
<feature type="domain" description="Tail spike TSP1/Gp66 N-terminal" evidence="2">
    <location>
        <begin position="67"/>
        <end position="123"/>
    </location>
</feature>
<accession>A0A381CAG1</accession>
<dbReference type="RefSeq" id="WP_172588698.1">
    <property type="nucleotide sequence ID" value="NZ_UIGI01000001.1"/>
</dbReference>
<proteinExistence type="predicted"/>
<dbReference type="AlphaFoldDB" id="A0A381CAG1"/>
<evidence type="ECO:0000313" key="4">
    <source>
        <dbReference type="Proteomes" id="UP000255528"/>
    </source>
</evidence>
<name>A0A381CAG1_9ENTR</name>
<organism evidence="3 4">
    <name type="scientific">Buttiauxella agrestis</name>
    <dbReference type="NCBI Taxonomy" id="82977"/>
    <lineage>
        <taxon>Bacteria</taxon>
        <taxon>Pseudomonadati</taxon>
        <taxon>Pseudomonadota</taxon>
        <taxon>Gammaproteobacteria</taxon>
        <taxon>Enterobacterales</taxon>
        <taxon>Enterobacteriaceae</taxon>
        <taxon>Buttiauxella</taxon>
    </lineage>
</organism>
<gene>
    <name evidence="3" type="ORF">NCTC12119_02834</name>
</gene>
<dbReference type="Pfam" id="PF18668">
    <property type="entry name" value="Tail_spike_N"/>
    <property type="match status" value="1"/>
</dbReference>
<evidence type="ECO:0000259" key="2">
    <source>
        <dbReference type="Pfam" id="PF18668"/>
    </source>
</evidence>
<evidence type="ECO:0000313" key="3">
    <source>
        <dbReference type="EMBL" id="SUW64329.1"/>
    </source>
</evidence>
<dbReference type="Gene3D" id="2.10.10.80">
    <property type="match status" value="1"/>
</dbReference>
<dbReference type="EMBL" id="UIGI01000001">
    <property type="protein sequence ID" value="SUW64329.1"/>
    <property type="molecule type" value="Genomic_DNA"/>
</dbReference>
<reference evidence="3 4" key="1">
    <citation type="submission" date="2018-06" db="EMBL/GenBank/DDBJ databases">
        <authorList>
            <consortium name="Pathogen Informatics"/>
            <person name="Doyle S."/>
        </authorList>
    </citation>
    <scope>NUCLEOTIDE SEQUENCE [LARGE SCALE GENOMIC DNA]</scope>
    <source>
        <strain evidence="3 4">NCTC12119</strain>
    </source>
</reference>
<feature type="region of interest" description="Disordered" evidence="1">
    <location>
        <begin position="102"/>
        <end position="121"/>
    </location>
</feature>
<protein>
    <recommendedName>
        <fullName evidence="2">Tail spike TSP1/Gp66 N-terminal domain-containing protein</fullName>
    </recommendedName>
</protein>
<sequence length="505" mass="53889">MATTPSQKPVASELPQDLKFNAGKIDEFVTSLAQQYIDRFGGKHYTIEGLKQLALQQIYNLGWNPVGTFQGGATVANPGDIIQDTTDDTWYRWDDLATLPKTVDADSTPGSTGGTGEGKWQPVDVSDVLRKELATAGGIRLVGGTPLIPVTAMPSYNSANAVQAWKDSIAQYGYVYFPGHSLSQITYTILNTVAETDALKNSKVIVDDGAILSFDWDHYALIKTLDFVGQCTFLFPSKQFKTTGGEVDYISKQAILNRNPVRMKKVELTDCRIRSVDGDTFSDGAIGTTSETAVLVGLVQNKYTGIFAPIDIGETISAHIKMQTGTGSQHGIILRCGQGWVMIYAAPGATSWSYRVKQIGQSPVDGSAISIPGGNVLSYSSGKATIGIALQSKTIFSFVVNGVSIGLPYNSGNAGDIYEVGFVTLSADASAISRVTGICSYTTKNGIQGKAGLNILIHGDSTAEGFISAFDKYLPQLIDGSNGARSVNIRNKAVVSTPVLVPRTF</sequence>